<comment type="caution">
    <text evidence="1">The sequence shown here is derived from an EMBL/GenBank/DDBJ whole genome shotgun (WGS) entry which is preliminary data.</text>
</comment>
<gene>
    <name evidence="1" type="ORF">DHETER_LOCUS10485</name>
</gene>
<proteinExistence type="predicted"/>
<dbReference type="EMBL" id="CAJVPU010020651">
    <property type="protein sequence ID" value="CAG8677720.1"/>
    <property type="molecule type" value="Genomic_DNA"/>
</dbReference>
<reference evidence="1" key="1">
    <citation type="submission" date="2021-06" db="EMBL/GenBank/DDBJ databases">
        <authorList>
            <person name="Kallberg Y."/>
            <person name="Tangrot J."/>
            <person name="Rosling A."/>
        </authorList>
    </citation>
    <scope>NUCLEOTIDE SEQUENCE</scope>
    <source>
        <strain evidence="1">IL203A</strain>
    </source>
</reference>
<evidence type="ECO:0000313" key="2">
    <source>
        <dbReference type="Proteomes" id="UP000789702"/>
    </source>
</evidence>
<feature type="non-terminal residue" evidence="1">
    <location>
        <position position="1"/>
    </location>
</feature>
<organism evidence="1 2">
    <name type="scientific">Dentiscutata heterogama</name>
    <dbReference type="NCBI Taxonomy" id="1316150"/>
    <lineage>
        <taxon>Eukaryota</taxon>
        <taxon>Fungi</taxon>
        <taxon>Fungi incertae sedis</taxon>
        <taxon>Mucoromycota</taxon>
        <taxon>Glomeromycotina</taxon>
        <taxon>Glomeromycetes</taxon>
        <taxon>Diversisporales</taxon>
        <taxon>Gigasporaceae</taxon>
        <taxon>Dentiscutata</taxon>
    </lineage>
</organism>
<name>A0ACA9NVV5_9GLOM</name>
<keyword evidence="2" id="KW-1185">Reference proteome</keyword>
<dbReference type="Proteomes" id="UP000789702">
    <property type="component" value="Unassembled WGS sequence"/>
</dbReference>
<sequence>LSKTVTLQNKKRKDNIPKEPQVIITKEDCFSPKINADYIDMWIQKLPNKEKEKNNENISPVSSSVMSEADSLHIIQENYDELSLNSANNDNKSDYD</sequence>
<evidence type="ECO:0000313" key="1">
    <source>
        <dbReference type="EMBL" id="CAG8677720.1"/>
    </source>
</evidence>
<accession>A0ACA9NVV5</accession>
<protein>
    <submittedName>
        <fullName evidence="1">6138_t:CDS:1</fullName>
    </submittedName>
</protein>
<feature type="non-terminal residue" evidence="1">
    <location>
        <position position="96"/>
    </location>
</feature>